<comment type="caution">
    <text evidence="2">The sequence shown here is derived from an EMBL/GenBank/DDBJ whole genome shotgun (WGS) entry which is preliminary data.</text>
</comment>
<protein>
    <submittedName>
        <fullName evidence="2">Uncharacterized protein</fullName>
    </submittedName>
</protein>
<sequence length="90" mass="10451">MLFSLPIRARNEGGINVQYNTPARLPTLQRQPAERRTARPCLTRGPFGPLSVSMYFAICWYLVTDGGWDNTDMYVRVPHHGRTTRYLTWH</sequence>
<keyword evidence="3" id="KW-1185">Reference proteome</keyword>
<keyword evidence="1" id="KW-0812">Transmembrane</keyword>
<reference evidence="2" key="2">
    <citation type="submission" date="2023-05" db="EMBL/GenBank/DDBJ databases">
        <authorList>
            <consortium name="Lawrence Berkeley National Laboratory"/>
            <person name="Steindorff A."/>
            <person name="Hensen N."/>
            <person name="Bonometti L."/>
            <person name="Westerberg I."/>
            <person name="Brannstrom I.O."/>
            <person name="Guillou S."/>
            <person name="Cros-Aarteil S."/>
            <person name="Calhoun S."/>
            <person name="Haridas S."/>
            <person name="Kuo A."/>
            <person name="Mondo S."/>
            <person name="Pangilinan J."/>
            <person name="Riley R."/>
            <person name="Labutti K."/>
            <person name="Andreopoulos B."/>
            <person name="Lipzen A."/>
            <person name="Chen C."/>
            <person name="Yanf M."/>
            <person name="Daum C."/>
            <person name="Ng V."/>
            <person name="Clum A."/>
            <person name="Ohm R."/>
            <person name="Martin F."/>
            <person name="Silar P."/>
            <person name="Natvig D."/>
            <person name="Lalanne C."/>
            <person name="Gautier V."/>
            <person name="Ament-Velasquez S.L."/>
            <person name="Kruys A."/>
            <person name="Hutchinson M.I."/>
            <person name="Powell A.J."/>
            <person name="Barry K."/>
            <person name="Miller A.N."/>
            <person name="Grigoriev I.V."/>
            <person name="Debuchy R."/>
            <person name="Gladieux P."/>
            <person name="Thoren M.H."/>
            <person name="Johannesson H."/>
        </authorList>
    </citation>
    <scope>NUCLEOTIDE SEQUENCE</scope>
    <source>
        <strain evidence="2">CBS 757.83</strain>
    </source>
</reference>
<feature type="transmembrane region" description="Helical" evidence="1">
    <location>
        <begin position="45"/>
        <end position="63"/>
    </location>
</feature>
<evidence type="ECO:0000313" key="3">
    <source>
        <dbReference type="Proteomes" id="UP001305647"/>
    </source>
</evidence>
<evidence type="ECO:0000313" key="2">
    <source>
        <dbReference type="EMBL" id="KAK4103874.1"/>
    </source>
</evidence>
<gene>
    <name evidence="2" type="ORF">N658DRAFT_234052</name>
</gene>
<name>A0AAN6T4L6_9PEZI</name>
<proteinExistence type="predicted"/>
<reference evidence="2" key="1">
    <citation type="journal article" date="2023" name="Mol. Phylogenet. Evol.">
        <title>Genome-scale phylogeny and comparative genomics of the fungal order Sordariales.</title>
        <authorList>
            <person name="Hensen N."/>
            <person name="Bonometti L."/>
            <person name="Westerberg I."/>
            <person name="Brannstrom I.O."/>
            <person name="Guillou S."/>
            <person name="Cros-Aarteil S."/>
            <person name="Calhoun S."/>
            <person name="Haridas S."/>
            <person name="Kuo A."/>
            <person name="Mondo S."/>
            <person name="Pangilinan J."/>
            <person name="Riley R."/>
            <person name="LaButti K."/>
            <person name="Andreopoulos B."/>
            <person name="Lipzen A."/>
            <person name="Chen C."/>
            <person name="Yan M."/>
            <person name="Daum C."/>
            <person name="Ng V."/>
            <person name="Clum A."/>
            <person name="Steindorff A."/>
            <person name="Ohm R.A."/>
            <person name="Martin F."/>
            <person name="Silar P."/>
            <person name="Natvig D.O."/>
            <person name="Lalanne C."/>
            <person name="Gautier V."/>
            <person name="Ament-Velasquez S.L."/>
            <person name="Kruys A."/>
            <person name="Hutchinson M.I."/>
            <person name="Powell A.J."/>
            <person name="Barry K."/>
            <person name="Miller A.N."/>
            <person name="Grigoriev I.V."/>
            <person name="Debuchy R."/>
            <person name="Gladieux P."/>
            <person name="Hiltunen Thoren M."/>
            <person name="Johannesson H."/>
        </authorList>
    </citation>
    <scope>NUCLEOTIDE SEQUENCE</scope>
    <source>
        <strain evidence="2">CBS 757.83</strain>
    </source>
</reference>
<evidence type="ECO:0000256" key="1">
    <source>
        <dbReference type="SAM" id="Phobius"/>
    </source>
</evidence>
<dbReference type="AlphaFoldDB" id="A0AAN6T4L6"/>
<accession>A0AAN6T4L6</accession>
<organism evidence="2 3">
    <name type="scientific">Parathielavia hyrcaniae</name>
    <dbReference type="NCBI Taxonomy" id="113614"/>
    <lineage>
        <taxon>Eukaryota</taxon>
        <taxon>Fungi</taxon>
        <taxon>Dikarya</taxon>
        <taxon>Ascomycota</taxon>
        <taxon>Pezizomycotina</taxon>
        <taxon>Sordariomycetes</taxon>
        <taxon>Sordariomycetidae</taxon>
        <taxon>Sordariales</taxon>
        <taxon>Chaetomiaceae</taxon>
        <taxon>Parathielavia</taxon>
    </lineage>
</organism>
<dbReference type="EMBL" id="MU863627">
    <property type="protein sequence ID" value="KAK4103874.1"/>
    <property type="molecule type" value="Genomic_DNA"/>
</dbReference>
<keyword evidence="1" id="KW-0472">Membrane</keyword>
<dbReference type="Proteomes" id="UP001305647">
    <property type="component" value="Unassembled WGS sequence"/>
</dbReference>
<keyword evidence="1" id="KW-1133">Transmembrane helix</keyword>